<accession>A0A7S4N1J6</accession>
<evidence type="ECO:0000256" key="5">
    <source>
        <dbReference type="SAM" id="MobiDB-lite"/>
    </source>
</evidence>
<dbReference type="PANTHER" id="PTHR14155">
    <property type="entry name" value="RING FINGER DOMAIN-CONTAINING"/>
    <property type="match status" value="1"/>
</dbReference>
<keyword evidence="6" id="KW-0812">Transmembrane</keyword>
<evidence type="ECO:0000256" key="4">
    <source>
        <dbReference type="PROSITE-ProRule" id="PRU00175"/>
    </source>
</evidence>
<dbReference type="PANTHER" id="PTHR14155:SF610">
    <property type="entry name" value="OS01G0755700 PROTEIN"/>
    <property type="match status" value="1"/>
</dbReference>
<dbReference type="InterPro" id="IPR053238">
    <property type="entry name" value="RING-H2_zinc_finger"/>
</dbReference>
<dbReference type="AlphaFoldDB" id="A0A7S4N1J6"/>
<dbReference type="InterPro" id="IPR001841">
    <property type="entry name" value="Znf_RING"/>
</dbReference>
<gene>
    <name evidence="8" type="ORF">OAUR00152_LOCUS25459</name>
</gene>
<evidence type="ECO:0000259" key="7">
    <source>
        <dbReference type="PROSITE" id="PS50089"/>
    </source>
</evidence>
<feature type="domain" description="RING-type" evidence="7">
    <location>
        <begin position="188"/>
        <end position="232"/>
    </location>
</feature>
<dbReference type="GO" id="GO:0008270">
    <property type="term" value="F:zinc ion binding"/>
    <property type="evidence" value="ECO:0007669"/>
    <property type="project" value="UniProtKB-KW"/>
</dbReference>
<organism evidence="8">
    <name type="scientific">Odontella aurita</name>
    <dbReference type="NCBI Taxonomy" id="265563"/>
    <lineage>
        <taxon>Eukaryota</taxon>
        <taxon>Sar</taxon>
        <taxon>Stramenopiles</taxon>
        <taxon>Ochrophyta</taxon>
        <taxon>Bacillariophyta</taxon>
        <taxon>Mediophyceae</taxon>
        <taxon>Biddulphiophycidae</taxon>
        <taxon>Eupodiscales</taxon>
        <taxon>Odontellaceae</taxon>
        <taxon>Odontella</taxon>
    </lineage>
</organism>
<keyword evidence="3" id="KW-0862">Zinc</keyword>
<dbReference type="Gene3D" id="3.30.40.10">
    <property type="entry name" value="Zinc/RING finger domain, C3HC4 (zinc finger)"/>
    <property type="match status" value="1"/>
</dbReference>
<protein>
    <recommendedName>
        <fullName evidence="7">RING-type domain-containing protein</fullName>
    </recommendedName>
</protein>
<feature type="region of interest" description="Disordered" evidence="5">
    <location>
        <begin position="1"/>
        <end position="30"/>
    </location>
</feature>
<keyword evidence="6" id="KW-1133">Transmembrane helix</keyword>
<evidence type="ECO:0000256" key="1">
    <source>
        <dbReference type="ARBA" id="ARBA00022723"/>
    </source>
</evidence>
<keyword evidence="1" id="KW-0479">Metal-binding</keyword>
<evidence type="ECO:0000313" key="8">
    <source>
        <dbReference type="EMBL" id="CAE2258498.1"/>
    </source>
</evidence>
<keyword evidence="2 4" id="KW-0863">Zinc-finger</keyword>
<dbReference type="EMBL" id="HBKQ01036925">
    <property type="protein sequence ID" value="CAE2258498.1"/>
    <property type="molecule type" value="Transcribed_RNA"/>
</dbReference>
<keyword evidence="6" id="KW-0472">Membrane</keyword>
<dbReference type="PROSITE" id="PS50089">
    <property type="entry name" value="ZF_RING_2"/>
    <property type="match status" value="1"/>
</dbReference>
<reference evidence="8" key="1">
    <citation type="submission" date="2021-01" db="EMBL/GenBank/DDBJ databases">
        <authorList>
            <person name="Corre E."/>
            <person name="Pelletier E."/>
            <person name="Niang G."/>
            <person name="Scheremetjew M."/>
            <person name="Finn R."/>
            <person name="Kale V."/>
            <person name="Holt S."/>
            <person name="Cochrane G."/>
            <person name="Meng A."/>
            <person name="Brown T."/>
            <person name="Cohen L."/>
        </authorList>
    </citation>
    <scope>NUCLEOTIDE SEQUENCE</scope>
    <source>
        <strain evidence="8">Isolate 1302-5</strain>
    </source>
</reference>
<name>A0A7S4N1J6_9STRA</name>
<evidence type="ECO:0000256" key="2">
    <source>
        <dbReference type="ARBA" id="ARBA00022771"/>
    </source>
</evidence>
<sequence length="300" mass="32746">MTATSYPATPPDGNAQTEHRAMYEPEPSAKNSTEMAKECLLVMGIIVGVIFVLFLLTTFVQYICELCRRGSPSTTHASEGGGVLAKATKSERSAVLESLIIGKTYKKPLLLQTERRQECMAGAISNGSSCLPANCPEDAAAGGMKSPIDTEEVDIERQSPSHDDKESDQNKADTGDCISCAQESYSQCVICIHDYVEGDEVTVGSTCSHMFHRTCLLDWLRTTQAFCCPYCRGDFVTPVQIRETAERVLGNERVVNLIERRKMQGGNAMPPSSVGHMPPIVEETDSIDQTVGSFDEIFVD</sequence>
<dbReference type="SUPFAM" id="SSF57850">
    <property type="entry name" value="RING/U-box"/>
    <property type="match status" value="1"/>
</dbReference>
<proteinExistence type="predicted"/>
<dbReference type="InterPro" id="IPR013083">
    <property type="entry name" value="Znf_RING/FYVE/PHD"/>
</dbReference>
<feature type="transmembrane region" description="Helical" evidence="6">
    <location>
        <begin position="40"/>
        <end position="63"/>
    </location>
</feature>
<evidence type="ECO:0000256" key="6">
    <source>
        <dbReference type="SAM" id="Phobius"/>
    </source>
</evidence>
<evidence type="ECO:0000256" key="3">
    <source>
        <dbReference type="ARBA" id="ARBA00022833"/>
    </source>
</evidence>
<dbReference type="Pfam" id="PF13639">
    <property type="entry name" value="zf-RING_2"/>
    <property type="match status" value="1"/>
</dbReference>
<dbReference type="CDD" id="cd16448">
    <property type="entry name" value="RING-H2"/>
    <property type="match status" value="1"/>
</dbReference>
<dbReference type="SMART" id="SM00184">
    <property type="entry name" value="RING"/>
    <property type="match status" value="1"/>
</dbReference>